<reference evidence="2" key="1">
    <citation type="submission" date="2020-07" db="EMBL/GenBank/DDBJ databases">
        <title>The High-quality genome of the commercially important snow crab, Chionoecetes opilio.</title>
        <authorList>
            <person name="Jeong J.-H."/>
            <person name="Ryu S."/>
        </authorList>
    </citation>
    <scope>NUCLEOTIDE SEQUENCE</scope>
    <source>
        <strain evidence="2">MADBK_172401_WGS</strain>
        <tissue evidence="2">Digestive gland</tissue>
    </source>
</reference>
<organism evidence="2 3">
    <name type="scientific">Chionoecetes opilio</name>
    <name type="common">Atlantic snow crab</name>
    <name type="synonym">Cancer opilio</name>
    <dbReference type="NCBI Taxonomy" id="41210"/>
    <lineage>
        <taxon>Eukaryota</taxon>
        <taxon>Metazoa</taxon>
        <taxon>Ecdysozoa</taxon>
        <taxon>Arthropoda</taxon>
        <taxon>Crustacea</taxon>
        <taxon>Multicrustacea</taxon>
        <taxon>Malacostraca</taxon>
        <taxon>Eumalacostraca</taxon>
        <taxon>Eucarida</taxon>
        <taxon>Decapoda</taxon>
        <taxon>Pleocyemata</taxon>
        <taxon>Brachyura</taxon>
        <taxon>Eubrachyura</taxon>
        <taxon>Majoidea</taxon>
        <taxon>Majidae</taxon>
        <taxon>Chionoecetes</taxon>
    </lineage>
</organism>
<sequence length="218" mass="24402">MLDDVLNKDTSGHDRSALVCVYCFNIKRIPNFRAITNEYMDCFSESLVISRTFAIDHGGSMSITMEIGIATAVILCICRVQIGWCSNDAVYGLFYPVHLHVSHKGQTSYSAEDPTFGASSSFTCDLSPLWGGWTHTTTLSHNPRTSRTEQLPPLIRLDFVWRTVRFLNIQFREPSMVHGLLEPGTSSPKDFAPSGVPQTHHQDPRDQQRLRIIGKTGS</sequence>
<dbReference type="EMBL" id="JACEEZ010023155">
    <property type="protein sequence ID" value="KAG0711644.1"/>
    <property type="molecule type" value="Genomic_DNA"/>
</dbReference>
<feature type="compositionally biased region" description="Basic and acidic residues" evidence="1">
    <location>
        <begin position="200"/>
        <end position="209"/>
    </location>
</feature>
<dbReference type="AlphaFoldDB" id="A0A8J4XTY5"/>
<proteinExistence type="predicted"/>
<dbReference type="Proteomes" id="UP000770661">
    <property type="component" value="Unassembled WGS sequence"/>
</dbReference>
<gene>
    <name evidence="2" type="ORF">GWK47_020153</name>
</gene>
<evidence type="ECO:0000313" key="2">
    <source>
        <dbReference type="EMBL" id="KAG0711644.1"/>
    </source>
</evidence>
<protein>
    <submittedName>
        <fullName evidence="2">Uncharacterized protein</fullName>
    </submittedName>
</protein>
<name>A0A8J4XTY5_CHIOP</name>
<evidence type="ECO:0000313" key="3">
    <source>
        <dbReference type="Proteomes" id="UP000770661"/>
    </source>
</evidence>
<keyword evidence="3" id="KW-1185">Reference proteome</keyword>
<feature type="region of interest" description="Disordered" evidence="1">
    <location>
        <begin position="180"/>
        <end position="218"/>
    </location>
</feature>
<comment type="caution">
    <text evidence="2">The sequence shown here is derived from an EMBL/GenBank/DDBJ whole genome shotgun (WGS) entry which is preliminary data.</text>
</comment>
<evidence type="ECO:0000256" key="1">
    <source>
        <dbReference type="SAM" id="MobiDB-lite"/>
    </source>
</evidence>
<accession>A0A8J4XTY5</accession>